<sequence length="373" mass="42768">MLPDVVHAFRKNNLIIYLLMLFTLISTAKFDFKNICFLLFCDILRYWSTDSTSKMRYPFKETQQFWWLGKILFHGRFQRFMSGYKHAGQSNLTGYLNPATARINFALSSHIHINEHPIDLKIPDIKGPGIFHEMIQLISSQKKNSYVLTFDGKKLAPGLTDEAGDIDLLGYGPEPLHQQHEQYTKSKEIISKITGVSKSIRDLRQLIAKQQYALDKFTTKAASEPGKNYCYVIDSIKTAIYRAKSTIKDALATNDALFGFIALLQNSSGYCTDKMVNLSKTKSFVTLKEPRQVHSSLRLPETEHVPHHLLKQKSDEWFNLRKTVKVTGSTAYNALGIDGLKSQKETFQYINNQKEKPAPTEQRRSENFLYVTH</sequence>
<protein>
    <submittedName>
        <fullName evidence="1">Uncharacterized protein</fullName>
    </submittedName>
</protein>
<evidence type="ECO:0000313" key="1">
    <source>
        <dbReference type="EMBL" id="CAG2205192.1"/>
    </source>
</evidence>
<dbReference type="AlphaFoldDB" id="A0A8S3RAJ7"/>
<keyword evidence="2" id="KW-1185">Reference proteome</keyword>
<accession>A0A8S3RAJ7</accession>
<dbReference type="Proteomes" id="UP000683360">
    <property type="component" value="Unassembled WGS sequence"/>
</dbReference>
<comment type="caution">
    <text evidence="1">The sequence shown here is derived from an EMBL/GenBank/DDBJ whole genome shotgun (WGS) entry which is preliminary data.</text>
</comment>
<proteinExistence type="predicted"/>
<gene>
    <name evidence="1" type="ORF">MEDL_19606</name>
</gene>
<organism evidence="1 2">
    <name type="scientific">Mytilus edulis</name>
    <name type="common">Blue mussel</name>
    <dbReference type="NCBI Taxonomy" id="6550"/>
    <lineage>
        <taxon>Eukaryota</taxon>
        <taxon>Metazoa</taxon>
        <taxon>Spiralia</taxon>
        <taxon>Lophotrochozoa</taxon>
        <taxon>Mollusca</taxon>
        <taxon>Bivalvia</taxon>
        <taxon>Autobranchia</taxon>
        <taxon>Pteriomorphia</taxon>
        <taxon>Mytilida</taxon>
        <taxon>Mytiloidea</taxon>
        <taxon>Mytilidae</taxon>
        <taxon>Mytilinae</taxon>
        <taxon>Mytilus</taxon>
    </lineage>
</organism>
<reference evidence="1" key="1">
    <citation type="submission" date="2021-03" db="EMBL/GenBank/DDBJ databases">
        <authorList>
            <person name="Bekaert M."/>
        </authorList>
    </citation>
    <scope>NUCLEOTIDE SEQUENCE</scope>
</reference>
<name>A0A8S3RAJ7_MYTED</name>
<dbReference type="EMBL" id="CAJPWZ010001017">
    <property type="protein sequence ID" value="CAG2205192.1"/>
    <property type="molecule type" value="Genomic_DNA"/>
</dbReference>
<evidence type="ECO:0000313" key="2">
    <source>
        <dbReference type="Proteomes" id="UP000683360"/>
    </source>
</evidence>
<dbReference type="OrthoDB" id="6167209at2759"/>